<dbReference type="GO" id="GO:0032131">
    <property type="term" value="F:alkylated DNA binding"/>
    <property type="evidence" value="ECO:0007669"/>
    <property type="project" value="TreeGrafter"/>
</dbReference>
<dbReference type="SMART" id="SM00478">
    <property type="entry name" value="ENDO3c"/>
    <property type="match status" value="1"/>
</dbReference>
<dbReference type="InterPro" id="IPR003265">
    <property type="entry name" value="HhH-GPD_domain"/>
</dbReference>
<dbReference type="GO" id="GO:0008725">
    <property type="term" value="F:DNA-3-methyladenine glycosylase activity"/>
    <property type="evidence" value="ECO:0007669"/>
    <property type="project" value="TreeGrafter"/>
</dbReference>
<feature type="compositionally biased region" description="Polar residues" evidence="4">
    <location>
        <begin position="12"/>
        <end position="24"/>
    </location>
</feature>
<evidence type="ECO:0000256" key="2">
    <source>
        <dbReference type="ARBA" id="ARBA00022763"/>
    </source>
</evidence>
<dbReference type="Pfam" id="PF00730">
    <property type="entry name" value="HhH-GPD"/>
    <property type="match status" value="1"/>
</dbReference>
<dbReference type="InterPro" id="IPR011257">
    <property type="entry name" value="DNA_glycosylase"/>
</dbReference>
<dbReference type="EMBL" id="LHPG02000007">
    <property type="protein sequence ID" value="PRW57127.1"/>
    <property type="molecule type" value="Genomic_DNA"/>
</dbReference>
<evidence type="ECO:0000259" key="5">
    <source>
        <dbReference type="SMART" id="SM00478"/>
    </source>
</evidence>
<reference evidence="7 8" key="1">
    <citation type="journal article" date="2018" name="Plant J.">
        <title>Genome sequences of Chlorella sorokiniana UTEX 1602 and Micractinium conductrix SAG 241.80: implications to maltose excretion by a green alga.</title>
        <authorList>
            <person name="Arriola M.B."/>
            <person name="Velmurugan N."/>
            <person name="Zhang Y."/>
            <person name="Plunkett M.H."/>
            <person name="Hondzo H."/>
            <person name="Barney B.M."/>
        </authorList>
    </citation>
    <scope>NUCLEOTIDE SEQUENCE [LARGE SCALE GENOMIC DNA]</scope>
    <source>
        <strain evidence="7">1602</strain>
        <strain evidence="8">UTEX 1602</strain>
    </source>
</reference>
<accession>A0A2P6TST1</accession>
<dbReference type="Gene3D" id="1.10.340.30">
    <property type="entry name" value="Hypothetical protein, domain 2"/>
    <property type="match status" value="1"/>
</dbReference>
<dbReference type="SUPFAM" id="SSF48150">
    <property type="entry name" value="DNA-glycosylase"/>
    <property type="match status" value="1"/>
</dbReference>
<dbReference type="FunFam" id="1.10.340.30:FF:000004">
    <property type="entry name" value="DNA-3-methyladenine glycosylase II"/>
    <property type="match status" value="1"/>
</dbReference>
<evidence type="ECO:0000256" key="4">
    <source>
        <dbReference type="SAM" id="MobiDB-lite"/>
    </source>
</evidence>
<dbReference type="OrthoDB" id="415889at2759"/>
<dbReference type="GO" id="GO:0005634">
    <property type="term" value="C:nucleus"/>
    <property type="evidence" value="ECO:0007669"/>
    <property type="project" value="TreeGrafter"/>
</dbReference>
<protein>
    <submittedName>
        <fullName evidence="7">DNA-3-methyladenine glycosylase 1</fullName>
    </submittedName>
</protein>
<evidence type="ECO:0000313" key="8">
    <source>
        <dbReference type="Proteomes" id="UP000239899"/>
    </source>
</evidence>
<dbReference type="GO" id="GO:0043916">
    <property type="term" value="F:DNA-7-methylguanine glycosylase activity"/>
    <property type="evidence" value="ECO:0007669"/>
    <property type="project" value="TreeGrafter"/>
</dbReference>
<comment type="caution">
    <text evidence="7">The sequence shown here is derived from an EMBL/GenBank/DDBJ whole genome shotgun (WGS) entry which is preliminary data.</text>
</comment>
<dbReference type="InterPro" id="IPR051912">
    <property type="entry name" value="Alkylbase_DNA_Glycosylase/TA"/>
</dbReference>
<keyword evidence="2" id="KW-0227">DNA damage</keyword>
<organism evidence="7 8">
    <name type="scientific">Chlorella sorokiniana</name>
    <name type="common">Freshwater green alga</name>
    <dbReference type="NCBI Taxonomy" id="3076"/>
    <lineage>
        <taxon>Eukaryota</taxon>
        <taxon>Viridiplantae</taxon>
        <taxon>Chlorophyta</taxon>
        <taxon>core chlorophytes</taxon>
        <taxon>Trebouxiophyceae</taxon>
        <taxon>Chlorellales</taxon>
        <taxon>Chlorellaceae</taxon>
        <taxon>Chlorella clade</taxon>
        <taxon>Chlorella</taxon>
    </lineage>
</organism>
<gene>
    <name evidence="6" type="ORF">C2E21_4189</name>
    <name evidence="7" type="ORF">C2E21_4191</name>
</gene>
<dbReference type="PANTHER" id="PTHR43003">
    <property type="entry name" value="DNA-3-METHYLADENINE GLYCOSYLASE"/>
    <property type="match status" value="1"/>
</dbReference>
<feature type="compositionally biased region" description="Low complexity" evidence="4">
    <location>
        <begin position="34"/>
        <end position="63"/>
    </location>
</feature>
<comment type="similarity">
    <text evidence="1">Belongs to the alkylbase DNA glycosidase AlkA family.</text>
</comment>
<feature type="domain" description="HhH-GPD" evidence="5">
    <location>
        <begin position="175"/>
        <end position="333"/>
    </location>
</feature>
<evidence type="ECO:0000256" key="3">
    <source>
        <dbReference type="ARBA" id="ARBA00023204"/>
    </source>
</evidence>
<dbReference type="CDD" id="cd00056">
    <property type="entry name" value="ENDO3c"/>
    <property type="match status" value="1"/>
</dbReference>
<keyword evidence="8" id="KW-1185">Reference proteome</keyword>
<dbReference type="GO" id="GO:0006285">
    <property type="term" value="P:base-excision repair, AP site formation"/>
    <property type="evidence" value="ECO:0007669"/>
    <property type="project" value="TreeGrafter"/>
</dbReference>
<feature type="region of interest" description="Disordered" evidence="4">
    <location>
        <begin position="1"/>
        <end position="88"/>
    </location>
</feature>
<sequence length="344" mass="35901">MELRRRKLGAATPSTAKNDGTEGTSAPIKRRGLSSSAAGTPPPSAGATPTQAAEAAGEAAASQDVPVVPTPETASGEGGSAAKRKRSRLPPVDIGIPALLLGQGAQVAGVAAAADAVDALPLGRAGFTQETLEAARDFLLKADPKLAPMIAEHGAPERLLKKTGPNFPTLAKAIVFQQLATTAAAKIYGRVLTTCGCSELLTPEALLAASMADLRAAGLSERKVSYLKDLAQHFSDGRLSDDKIAAMDEATLERALCAVKGIGMWTCHMHAMFHLGSPDVLPVGDLGVRKGMQTLYGLKELPSPDTMHRIAEKWRPFASLGSYYMWKAPVEKASSSKAKKSKKG</sequence>
<keyword evidence="3" id="KW-0234">DNA repair</keyword>
<reference evidence="7" key="2">
    <citation type="submission" date="2018-02" db="EMBL/GenBank/DDBJ databases">
        <authorList>
            <person name="Cohen D.B."/>
            <person name="Kent A.D."/>
        </authorList>
    </citation>
    <scope>NUCLEOTIDE SEQUENCE</scope>
    <source>
        <strain evidence="7">1602</strain>
    </source>
</reference>
<name>A0A2P6TST1_CHLSO</name>
<dbReference type="GO" id="GO:0006307">
    <property type="term" value="P:DNA alkylation repair"/>
    <property type="evidence" value="ECO:0007669"/>
    <property type="project" value="TreeGrafter"/>
</dbReference>
<dbReference type="PANTHER" id="PTHR43003:SF5">
    <property type="entry name" value="DNA-3-METHYLADENINE GLYCOSYLASE"/>
    <property type="match status" value="1"/>
</dbReference>
<dbReference type="EMBL" id="LHPG02000007">
    <property type="protein sequence ID" value="PRW56994.1"/>
    <property type="molecule type" value="Genomic_DNA"/>
</dbReference>
<dbReference type="Gene3D" id="1.10.1670.40">
    <property type="match status" value="1"/>
</dbReference>
<dbReference type="Proteomes" id="UP000239899">
    <property type="component" value="Unassembled WGS sequence"/>
</dbReference>
<proteinExistence type="inferred from homology"/>
<dbReference type="GO" id="GO:0032993">
    <property type="term" value="C:protein-DNA complex"/>
    <property type="evidence" value="ECO:0007669"/>
    <property type="project" value="TreeGrafter"/>
</dbReference>
<dbReference type="STRING" id="3076.A0A2P6TST1"/>
<evidence type="ECO:0000313" key="7">
    <source>
        <dbReference type="EMBL" id="PRW57127.1"/>
    </source>
</evidence>
<evidence type="ECO:0000256" key="1">
    <source>
        <dbReference type="ARBA" id="ARBA00010817"/>
    </source>
</evidence>
<evidence type="ECO:0000313" key="6">
    <source>
        <dbReference type="EMBL" id="PRW56994.1"/>
    </source>
</evidence>
<dbReference type="AlphaFoldDB" id="A0A2P6TST1"/>